<dbReference type="PANTHER" id="PTHR24305">
    <property type="entry name" value="CYTOCHROME P450"/>
    <property type="match status" value="1"/>
</dbReference>
<dbReference type="InterPro" id="IPR036396">
    <property type="entry name" value="Cyt_P450_sf"/>
</dbReference>
<evidence type="ECO:0000256" key="6">
    <source>
        <dbReference type="ARBA" id="ARBA00023002"/>
    </source>
</evidence>
<evidence type="ECO:0000313" key="12">
    <source>
        <dbReference type="Proteomes" id="UP000076761"/>
    </source>
</evidence>
<evidence type="ECO:0000256" key="4">
    <source>
        <dbReference type="ARBA" id="ARBA00022617"/>
    </source>
</evidence>
<evidence type="ECO:0000256" key="5">
    <source>
        <dbReference type="ARBA" id="ARBA00022723"/>
    </source>
</evidence>
<evidence type="ECO:0000256" key="2">
    <source>
        <dbReference type="ARBA" id="ARBA00005179"/>
    </source>
</evidence>
<dbReference type="InterPro" id="IPR001128">
    <property type="entry name" value="Cyt_P450"/>
</dbReference>
<dbReference type="InterPro" id="IPR002401">
    <property type="entry name" value="Cyt_P450_E_grp-I"/>
</dbReference>
<dbReference type="InterPro" id="IPR017972">
    <property type="entry name" value="Cyt_P450_CS"/>
</dbReference>
<dbReference type="GO" id="GO:0005506">
    <property type="term" value="F:iron ion binding"/>
    <property type="evidence" value="ECO:0007669"/>
    <property type="project" value="InterPro"/>
</dbReference>
<gene>
    <name evidence="11" type="ORF">NEOLEDRAFT_1131208</name>
</gene>
<keyword evidence="7 9" id="KW-0408">Iron</keyword>
<accession>A0A165TUB2</accession>
<dbReference type="PRINTS" id="PR00463">
    <property type="entry name" value="EP450I"/>
</dbReference>
<keyword evidence="6 10" id="KW-0560">Oxidoreductase</keyword>
<dbReference type="Gene3D" id="1.10.630.10">
    <property type="entry name" value="Cytochrome P450"/>
    <property type="match status" value="1"/>
</dbReference>
<dbReference type="SUPFAM" id="SSF48264">
    <property type="entry name" value="Cytochrome P450"/>
    <property type="match status" value="1"/>
</dbReference>
<evidence type="ECO:0000313" key="11">
    <source>
        <dbReference type="EMBL" id="KZT27190.1"/>
    </source>
</evidence>
<dbReference type="InParanoid" id="A0A165TUB2"/>
<comment type="cofactor">
    <cofactor evidence="1 9">
        <name>heme</name>
        <dbReference type="ChEBI" id="CHEBI:30413"/>
    </cofactor>
</comment>
<reference evidence="11 12" key="1">
    <citation type="journal article" date="2016" name="Mol. Biol. Evol.">
        <title>Comparative Genomics of Early-Diverging Mushroom-Forming Fungi Provides Insights into the Origins of Lignocellulose Decay Capabilities.</title>
        <authorList>
            <person name="Nagy L.G."/>
            <person name="Riley R."/>
            <person name="Tritt A."/>
            <person name="Adam C."/>
            <person name="Daum C."/>
            <person name="Floudas D."/>
            <person name="Sun H."/>
            <person name="Yadav J.S."/>
            <person name="Pangilinan J."/>
            <person name="Larsson K.H."/>
            <person name="Matsuura K."/>
            <person name="Barry K."/>
            <person name="Labutti K."/>
            <person name="Kuo R."/>
            <person name="Ohm R.A."/>
            <person name="Bhattacharya S.S."/>
            <person name="Shirouzu T."/>
            <person name="Yoshinaga Y."/>
            <person name="Martin F.M."/>
            <person name="Grigoriev I.V."/>
            <person name="Hibbett D.S."/>
        </authorList>
    </citation>
    <scope>NUCLEOTIDE SEQUENCE [LARGE SCALE GENOMIC DNA]</scope>
    <source>
        <strain evidence="11 12">HHB14362 ss-1</strain>
    </source>
</reference>
<dbReference type="GO" id="GO:0020037">
    <property type="term" value="F:heme binding"/>
    <property type="evidence" value="ECO:0007669"/>
    <property type="project" value="InterPro"/>
</dbReference>
<evidence type="ECO:0000256" key="1">
    <source>
        <dbReference type="ARBA" id="ARBA00001971"/>
    </source>
</evidence>
<comment type="pathway">
    <text evidence="2">Secondary metabolite biosynthesis.</text>
</comment>
<keyword evidence="12" id="KW-1185">Reference proteome</keyword>
<dbReference type="InterPro" id="IPR050121">
    <property type="entry name" value="Cytochrome_P450_monoxygenase"/>
</dbReference>
<feature type="binding site" description="axial binding residue" evidence="9">
    <location>
        <position position="478"/>
    </location>
    <ligand>
        <name>heme</name>
        <dbReference type="ChEBI" id="CHEBI:30413"/>
    </ligand>
    <ligandPart>
        <name>Fe</name>
        <dbReference type="ChEBI" id="CHEBI:18248"/>
    </ligandPart>
</feature>
<dbReference type="AlphaFoldDB" id="A0A165TUB2"/>
<evidence type="ECO:0000256" key="10">
    <source>
        <dbReference type="RuleBase" id="RU000461"/>
    </source>
</evidence>
<dbReference type="Pfam" id="PF00067">
    <property type="entry name" value="p450"/>
    <property type="match status" value="1"/>
</dbReference>
<sequence>MSVDLSILAAALVAAVVVVLYRRQKARSISYIRGPKADSFVFGHLRELGSGCTGDVHFKWQDEFGSVVRYKSIFSMDKLMICDPKALQYIFHTSAYNFPKQRATRMMVKTMNGPDLFWSEGDMHKRQRKVMLPAFGAPEARALFPVFKSKIEHLITLWKDMINDTSDGNSITMNIHEWLGRATLDAIGEAAFGYKLGAMDEDSTDLGKMYRNFVMDISPPSRPFTDAIIQRTPTPVLEVLFDHLHSKGFDRLREHKTLVHQVARQLVETKVKALEEGKMEKDVLSLLVKANSSMTSKHRLTEEELYAEMSIILFAGHDTTSNTLAWALWELAKHPEIQDRVRKEIREREADIRARGAPEFTLADIESLPYFQAFLKESMRMHPAVFGLSRVAAKDTIVPLSQPILDTSGRLRQELIIPKGTEISVPLGCYNREKTVWGDDAHSFNPERWMQPNASEKRGTALGVVGNLMTFSSGTRSCIGWRFAMTELQCFLLELVNTFQFRVAHRTLDVQKVGYGIAVPRLRGEGDKGTQLPMTVSIADRD</sequence>
<keyword evidence="4 9" id="KW-0349">Heme</keyword>
<keyword evidence="8 10" id="KW-0503">Monooxygenase</keyword>
<proteinExistence type="inferred from homology"/>
<dbReference type="STRING" id="1314782.A0A165TUB2"/>
<dbReference type="GO" id="GO:0016705">
    <property type="term" value="F:oxidoreductase activity, acting on paired donors, with incorporation or reduction of molecular oxygen"/>
    <property type="evidence" value="ECO:0007669"/>
    <property type="project" value="InterPro"/>
</dbReference>
<dbReference type="OrthoDB" id="1470350at2759"/>
<evidence type="ECO:0000256" key="9">
    <source>
        <dbReference type="PIRSR" id="PIRSR602401-1"/>
    </source>
</evidence>
<evidence type="ECO:0000256" key="3">
    <source>
        <dbReference type="ARBA" id="ARBA00010617"/>
    </source>
</evidence>
<dbReference type="GO" id="GO:0004497">
    <property type="term" value="F:monooxygenase activity"/>
    <property type="evidence" value="ECO:0007669"/>
    <property type="project" value="UniProtKB-KW"/>
</dbReference>
<evidence type="ECO:0000256" key="7">
    <source>
        <dbReference type="ARBA" id="ARBA00023004"/>
    </source>
</evidence>
<dbReference type="Proteomes" id="UP000076761">
    <property type="component" value="Unassembled WGS sequence"/>
</dbReference>
<dbReference type="CDD" id="cd11069">
    <property type="entry name" value="CYP_FUM15-like"/>
    <property type="match status" value="1"/>
</dbReference>
<dbReference type="PRINTS" id="PR00385">
    <property type="entry name" value="P450"/>
</dbReference>
<comment type="similarity">
    <text evidence="3 10">Belongs to the cytochrome P450 family.</text>
</comment>
<protein>
    <submittedName>
        <fullName evidence="11">Cytochrome P450</fullName>
    </submittedName>
</protein>
<evidence type="ECO:0000256" key="8">
    <source>
        <dbReference type="ARBA" id="ARBA00023033"/>
    </source>
</evidence>
<dbReference type="PROSITE" id="PS00086">
    <property type="entry name" value="CYTOCHROME_P450"/>
    <property type="match status" value="1"/>
</dbReference>
<organism evidence="11 12">
    <name type="scientific">Neolentinus lepideus HHB14362 ss-1</name>
    <dbReference type="NCBI Taxonomy" id="1314782"/>
    <lineage>
        <taxon>Eukaryota</taxon>
        <taxon>Fungi</taxon>
        <taxon>Dikarya</taxon>
        <taxon>Basidiomycota</taxon>
        <taxon>Agaricomycotina</taxon>
        <taxon>Agaricomycetes</taxon>
        <taxon>Gloeophyllales</taxon>
        <taxon>Gloeophyllaceae</taxon>
        <taxon>Neolentinus</taxon>
    </lineage>
</organism>
<dbReference type="EMBL" id="KV425563">
    <property type="protein sequence ID" value="KZT27190.1"/>
    <property type="molecule type" value="Genomic_DNA"/>
</dbReference>
<dbReference type="PANTHER" id="PTHR24305:SF166">
    <property type="entry name" value="CYTOCHROME P450 12A4, MITOCHONDRIAL-RELATED"/>
    <property type="match status" value="1"/>
</dbReference>
<keyword evidence="5 9" id="KW-0479">Metal-binding</keyword>
<name>A0A165TUB2_9AGAM</name>